<dbReference type="Gene3D" id="2.60.120.200">
    <property type="match status" value="1"/>
</dbReference>
<keyword evidence="4" id="KW-1185">Reference proteome</keyword>
<reference evidence="4" key="1">
    <citation type="submission" date="2009-05" db="EMBL/GenBank/DDBJ databases">
        <title>Complete sequence of Tolumonas auensis DSM 9187.</title>
        <authorList>
            <consortium name="US DOE Joint Genome Institute"/>
            <person name="Lucas S."/>
            <person name="Copeland A."/>
            <person name="Lapidus A."/>
            <person name="Glavina del Rio T."/>
            <person name="Tice H."/>
            <person name="Bruce D."/>
            <person name="Goodwin L."/>
            <person name="Pitluck S."/>
            <person name="Chertkov O."/>
            <person name="Brettin T."/>
            <person name="Detter J.C."/>
            <person name="Han C."/>
            <person name="Larimer F."/>
            <person name="Land M."/>
            <person name="Hauser L."/>
            <person name="Kyrpides N."/>
            <person name="Mikhailova N."/>
            <person name="Spring S."/>
            <person name="Beller H."/>
        </authorList>
    </citation>
    <scope>NUCLEOTIDE SEQUENCE [LARGE SCALE GENOMIC DNA]</scope>
    <source>
        <strain evidence="4">DSM 9187 / TA4</strain>
    </source>
</reference>
<dbReference type="InterPro" id="IPR013320">
    <property type="entry name" value="ConA-like_dom_sf"/>
</dbReference>
<feature type="chain" id="PRO_5002940296" evidence="1">
    <location>
        <begin position="18"/>
        <end position="249"/>
    </location>
</feature>
<accession>C4LEK4</accession>
<protein>
    <submittedName>
        <fullName evidence="3">Alginate lyase 2</fullName>
    </submittedName>
</protein>
<dbReference type="SUPFAM" id="SSF49899">
    <property type="entry name" value="Concanavalin A-like lectins/glucanases"/>
    <property type="match status" value="1"/>
</dbReference>
<dbReference type="RefSeq" id="WP_015878493.1">
    <property type="nucleotide sequence ID" value="NC_012691.1"/>
</dbReference>
<reference evidence="3 4" key="2">
    <citation type="journal article" date="2011" name="Stand. Genomic Sci.">
        <title>Complete genome sequence of Tolumonas auensis type strain (TA 4).</title>
        <authorList>
            <person name="Chertkov O."/>
            <person name="Copeland A."/>
            <person name="Lucas S."/>
            <person name="Lapidus A."/>
            <person name="Berry K.W."/>
            <person name="Detter J.C."/>
            <person name="Del Rio T.G."/>
            <person name="Hammon N."/>
            <person name="Dalin E."/>
            <person name="Tice H."/>
            <person name="Pitluck S."/>
            <person name="Richardson P."/>
            <person name="Bruce D."/>
            <person name="Goodwin L."/>
            <person name="Han C."/>
            <person name="Tapia R."/>
            <person name="Saunders E."/>
            <person name="Schmutz J."/>
            <person name="Brettin T."/>
            <person name="Larimer F."/>
            <person name="Land M."/>
            <person name="Hauser L."/>
            <person name="Spring S."/>
            <person name="Rohde M."/>
            <person name="Kyrpides N.C."/>
            <person name="Ivanova N."/>
            <person name="Goker M."/>
            <person name="Beller H.R."/>
            <person name="Klenk H.P."/>
            <person name="Woyke T."/>
        </authorList>
    </citation>
    <scope>NUCLEOTIDE SEQUENCE [LARGE SCALE GENOMIC DNA]</scope>
    <source>
        <strain evidence="4">DSM 9187 / TA4</strain>
    </source>
</reference>
<dbReference type="OrthoDB" id="5860115at2"/>
<feature type="signal peptide" evidence="1">
    <location>
        <begin position="1"/>
        <end position="17"/>
    </location>
</feature>
<dbReference type="STRING" id="595494.Tola_1406"/>
<keyword evidence="3" id="KW-0456">Lyase</keyword>
<evidence type="ECO:0000313" key="3">
    <source>
        <dbReference type="EMBL" id="ACQ93021.1"/>
    </source>
</evidence>
<evidence type="ECO:0000313" key="4">
    <source>
        <dbReference type="Proteomes" id="UP000009073"/>
    </source>
</evidence>
<dbReference type="InterPro" id="IPR014895">
    <property type="entry name" value="Alginate_lyase_2"/>
</dbReference>
<dbReference type="AlphaFoldDB" id="C4LEK4"/>
<dbReference type="GO" id="GO:0016829">
    <property type="term" value="F:lyase activity"/>
    <property type="evidence" value="ECO:0007669"/>
    <property type="project" value="UniProtKB-KW"/>
</dbReference>
<name>C4LEK4_TOLAT</name>
<proteinExistence type="predicted"/>
<dbReference type="HOGENOM" id="CLU_081538_1_0_6"/>
<evidence type="ECO:0000259" key="2">
    <source>
        <dbReference type="Pfam" id="PF08787"/>
    </source>
</evidence>
<dbReference type="Proteomes" id="UP000009073">
    <property type="component" value="Chromosome"/>
</dbReference>
<evidence type="ECO:0000256" key="1">
    <source>
        <dbReference type="SAM" id="SignalP"/>
    </source>
</evidence>
<dbReference type="eggNOG" id="COG5297">
    <property type="taxonomic scope" value="Bacteria"/>
</dbReference>
<dbReference type="EMBL" id="CP001616">
    <property type="protein sequence ID" value="ACQ93021.1"/>
    <property type="molecule type" value="Genomic_DNA"/>
</dbReference>
<organism evidence="3 4">
    <name type="scientific">Tolumonas auensis (strain DSM 9187 / NBRC 110442 / TA 4)</name>
    <dbReference type="NCBI Taxonomy" id="595494"/>
    <lineage>
        <taxon>Bacteria</taxon>
        <taxon>Pseudomonadati</taxon>
        <taxon>Pseudomonadota</taxon>
        <taxon>Gammaproteobacteria</taxon>
        <taxon>Aeromonadales</taxon>
        <taxon>Aeromonadaceae</taxon>
        <taxon>Tolumonas</taxon>
    </lineage>
</organism>
<dbReference type="CAZy" id="PL7">
    <property type="family name" value="Polysaccharide Lyase Family 7"/>
</dbReference>
<keyword evidence="1" id="KW-0732">Signal</keyword>
<dbReference type="Pfam" id="PF08787">
    <property type="entry name" value="Alginate_lyase2"/>
    <property type="match status" value="1"/>
</dbReference>
<gene>
    <name evidence="3" type="ordered locus">Tola_1406</name>
</gene>
<sequence length="249" mass="27354">MKKLILLCLLSMASVQAATTYISPATGNFDLRQWKITLPIADSSGDAAEISPDEIMAGYASKYFYLDDKGKMTFWTPVNGKLATTPNSSYPRSELREIIGDNSRDDWNWEGHHTLQACVWVSQVSMSKKVIIGQIHSYGVPLVKLQWYNGDVYAQIKRQENGENGEIKTKLASPGANKFCYTIDSNAGVVNVSVAGGGTATYDYVGTDPNWKLQKFYFKAGSYCQEKIGADTTPGAGCKVRFGSMVSTH</sequence>
<feature type="domain" description="Alginate lyase 2" evidence="2">
    <location>
        <begin position="29"/>
        <end position="244"/>
    </location>
</feature>
<dbReference type="KEGG" id="tau:Tola_1406"/>